<dbReference type="OMA" id="MEDSDIN"/>
<dbReference type="Gene3D" id="3.60.21.10">
    <property type="match status" value="1"/>
</dbReference>
<evidence type="ECO:0000313" key="3">
    <source>
        <dbReference type="Proteomes" id="UP000037069"/>
    </source>
</evidence>
<feature type="non-terminal residue" evidence="2">
    <location>
        <position position="87"/>
    </location>
</feature>
<sequence length="87" mass="9765">MDVPMEDSDINSFTPPSPEVGHNNLDQWIETLKQCNPLSEKEVQQLCSMAKDVLQFEQNVQPVQAPVTVCGDVHGQFHDLIELFNIG</sequence>
<reference evidence="2 3" key="1">
    <citation type="journal article" date="2015" name="Nat. Commun.">
        <title>Lucilia cuprina genome unlocks parasitic fly biology to underpin future interventions.</title>
        <authorList>
            <person name="Anstead C.A."/>
            <person name="Korhonen P.K."/>
            <person name="Young N.D."/>
            <person name="Hall R.S."/>
            <person name="Jex A.R."/>
            <person name="Murali S.C."/>
            <person name="Hughes D.S."/>
            <person name="Lee S.F."/>
            <person name="Perry T."/>
            <person name="Stroehlein A.J."/>
            <person name="Ansell B.R."/>
            <person name="Breugelmans B."/>
            <person name="Hofmann A."/>
            <person name="Qu J."/>
            <person name="Dugan S."/>
            <person name="Lee S.L."/>
            <person name="Chao H."/>
            <person name="Dinh H."/>
            <person name="Han Y."/>
            <person name="Doddapaneni H.V."/>
            <person name="Worley K.C."/>
            <person name="Muzny D.M."/>
            <person name="Ioannidis P."/>
            <person name="Waterhouse R.M."/>
            <person name="Zdobnov E.M."/>
            <person name="James P.J."/>
            <person name="Bagnall N.H."/>
            <person name="Kotze A.C."/>
            <person name="Gibbs R.A."/>
            <person name="Richards S."/>
            <person name="Batterham P."/>
            <person name="Gasser R.B."/>
        </authorList>
    </citation>
    <scope>NUCLEOTIDE SEQUENCE [LARGE SCALE GENOMIC DNA]</scope>
    <source>
        <strain evidence="2 3">LS</strain>
        <tissue evidence="2">Full body</tissue>
    </source>
</reference>
<name>A0A0L0BZ23_LUCCU</name>
<dbReference type="STRING" id="7375.A0A0L0BZ23"/>
<dbReference type="EMBL" id="JRES01001134">
    <property type="protein sequence ID" value="KNC25251.1"/>
    <property type="molecule type" value="Genomic_DNA"/>
</dbReference>
<dbReference type="Proteomes" id="UP000037069">
    <property type="component" value="Unassembled WGS sequence"/>
</dbReference>
<feature type="region of interest" description="Disordered" evidence="1">
    <location>
        <begin position="1"/>
        <end position="22"/>
    </location>
</feature>
<dbReference type="PANTHER" id="PTHR45619">
    <property type="entry name" value="SERINE/THREONINE-PROTEIN PHOSPHATASE PP2A-RELATED"/>
    <property type="match status" value="1"/>
</dbReference>
<protein>
    <submittedName>
        <fullName evidence="2">Uncharacterized protein</fullName>
    </submittedName>
</protein>
<accession>A0A0L0BZ23</accession>
<gene>
    <name evidence="2" type="ORF">FF38_08843</name>
</gene>
<dbReference type="OrthoDB" id="1930084at2759"/>
<organism evidence="2 3">
    <name type="scientific">Lucilia cuprina</name>
    <name type="common">Green bottle fly</name>
    <name type="synonym">Australian sheep blowfly</name>
    <dbReference type="NCBI Taxonomy" id="7375"/>
    <lineage>
        <taxon>Eukaryota</taxon>
        <taxon>Metazoa</taxon>
        <taxon>Ecdysozoa</taxon>
        <taxon>Arthropoda</taxon>
        <taxon>Hexapoda</taxon>
        <taxon>Insecta</taxon>
        <taxon>Pterygota</taxon>
        <taxon>Neoptera</taxon>
        <taxon>Endopterygota</taxon>
        <taxon>Diptera</taxon>
        <taxon>Brachycera</taxon>
        <taxon>Muscomorpha</taxon>
        <taxon>Oestroidea</taxon>
        <taxon>Calliphoridae</taxon>
        <taxon>Luciliinae</taxon>
        <taxon>Lucilia</taxon>
    </lineage>
</organism>
<dbReference type="InterPro" id="IPR029052">
    <property type="entry name" value="Metallo-depent_PP-like"/>
</dbReference>
<keyword evidence="3" id="KW-1185">Reference proteome</keyword>
<dbReference type="GO" id="GO:0004722">
    <property type="term" value="F:protein serine/threonine phosphatase activity"/>
    <property type="evidence" value="ECO:0007669"/>
    <property type="project" value="InterPro"/>
</dbReference>
<dbReference type="InterPro" id="IPR047129">
    <property type="entry name" value="PPA2-like"/>
</dbReference>
<comment type="caution">
    <text evidence="2">The sequence shown here is derived from an EMBL/GenBank/DDBJ whole genome shotgun (WGS) entry which is preliminary data.</text>
</comment>
<evidence type="ECO:0000313" key="2">
    <source>
        <dbReference type="EMBL" id="KNC25251.1"/>
    </source>
</evidence>
<dbReference type="SUPFAM" id="SSF56300">
    <property type="entry name" value="Metallo-dependent phosphatases"/>
    <property type="match status" value="1"/>
</dbReference>
<proteinExistence type="predicted"/>
<evidence type="ECO:0000256" key="1">
    <source>
        <dbReference type="SAM" id="MobiDB-lite"/>
    </source>
</evidence>
<dbReference type="AlphaFoldDB" id="A0A0L0BZ23"/>